<dbReference type="GO" id="GO:0016787">
    <property type="term" value="F:hydrolase activity"/>
    <property type="evidence" value="ECO:0007669"/>
    <property type="project" value="UniProtKB-KW"/>
</dbReference>
<dbReference type="SUPFAM" id="SSF51556">
    <property type="entry name" value="Metallo-dependent hydrolases"/>
    <property type="match status" value="1"/>
</dbReference>
<dbReference type="EMBL" id="FMYG01000010">
    <property type="protein sequence ID" value="SDC99529.1"/>
    <property type="molecule type" value="Genomic_DNA"/>
</dbReference>
<dbReference type="STRING" id="993073.AS029_15840"/>
<dbReference type="InterPro" id="IPR032466">
    <property type="entry name" value="Metal_Hydrolase"/>
</dbReference>
<dbReference type="Pfam" id="PF04909">
    <property type="entry name" value="Amidohydro_2"/>
    <property type="match status" value="1"/>
</dbReference>
<accession>A0A1G6R4E6</accession>
<sequence>MPEIEAHGRGDAIDTHVHVFDPARFPYASPRNYTPAEATVSHLRDHLRRVDAARVVLVQPSVYGADNATLLDALNEFGSDARAVAVIDESTTPSDIDILKAAGVVGLRLNVRSNPDGNREDIAAQLADVLHVAARHDLFVEIFASAVSIGQASDVIARSPVPILLDHYGGVHAHGDDSVTGLLPVAELLGLGHVWVKLSADYRVGRKADTEAVLPGVVRHLLEVRTDRLVWGSDWPHTGGGTDRKARGPYDIEPFRSVDSAADLNALRRWIADASAERAVLTENAERLYNFAPADATAPLKGQ</sequence>
<proteinExistence type="predicted"/>
<dbReference type="PANTHER" id="PTHR35563">
    <property type="entry name" value="BARREL METAL-DEPENDENT HYDROLASE, PUTATIVE (AFU_ORTHOLOGUE AFUA_1G16240)-RELATED"/>
    <property type="match status" value="1"/>
</dbReference>
<evidence type="ECO:0000313" key="2">
    <source>
        <dbReference type="EMBL" id="SDC99529.1"/>
    </source>
</evidence>
<dbReference type="AlphaFoldDB" id="A0A1G6R4E6"/>
<dbReference type="InterPro" id="IPR006680">
    <property type="entry name" value="Amidohydro-rel"/>
</dbReference>
<name>A0A1G6R4E6_9MICO</name>
<evidence type="ECO:0000259" key="1">
    <source>
        <dbReference type="Pfam" id="PF04909"/>
    </source>
</evidence>
<dbReference type="PANTHER" id="PTHR35563:SF2">
    <property type="entry name" value="BARREL METAL-DEPENDENT HYDROLASE, PUTATIVE (AFU_ORTHOLOGUE AFUA_1G16240)-RELATED"/>
    <property type="match status" value="1"/>
</dbReference>
<dbReference type="InterPro" id="IPR052358">
    <property type="entry name" value="Aro_Compnd_Degr_Hydrolases"/>
</dbReference>
<dbReference type="RefSeq" id="WP_058233564.1">
    <property type="nucleotide sequence ID" value="NZ_FMYG01000010.1"/>
</dbReference>
<feature type="domain" description="Amidohydrolase-related" evidence="1">
    <location>
        <begin position="13"/>
        <end position="291"/>
    </location>
</feature>
<gene>
    <name evidence="2" type="ORF">SAMN05216418_0038</name>
</gene>
<keyword evidence="2" id="KW-0378">Hydrolase</keyword>
<dbReference type="Proteomes" id="UP000183203">
    <property type="component" value="Unassembled WGS sequence"/>
</dbReference>
<protein>
    <submittedName>
        <fullName evidence="2">Predicted metal-dependent hydrolase, TIM-barrel fold</fullName>
    </submittedName>
</protein>
<dbReference type="Gene3D" id="3.20.20.140">
    <property type="entry name" value="Metal-dependent hydrolases"/>
    <property type="match status" value="1"/>
</dbReference>
<reference evidence="2 3" key="1">
    <citation type="submission" date="2016-09" db="EMBL/GenBank/DDBJ databases">
        <authorList>
            <person name="Capua I."/>
            <person name="De Benedictis P."/>
            <person name="Joannis T."/>
            <person name="Lombin L.H."/>
            <person name="Cattoli G."/>
        </authorList>
    </citation>
    <scope>NUCLEOTIDE SEQUENCE [LARGE SCALE GENOMIC DNA]</scope>
    <source>
        <strain evidence="2 3">NIO-1002</strain>
    </source>
</reference>
<evidence type="ECO:0000313" key="3">
    <source>
        <dbReference type="Proteomes" id="UP000183203"/>
    </source>
</evidence>
<organism evidence="2 3">
    <name type="scientific">Microbacterium enclense</name>
    <dbReference type="NCBI Taxonomy" id="993073"/>
    <lineage>
        <taxon>Bacteria</taxon>
        <taxon>Bacillati</taxon>
        <taxon>Actinomycetota</taxon>
        <taxon>Actinomycetes</taxon>
        <taxon>Micrococcales</taxon>
        <taxon>Microbacteriaceae</taxon>
        <taxon>Microbacterium</taxon>
    </lineage>
</organism>